<proteinExistence type="predicted"/>
<feature type="region of interest" description="Disordered" evidence="1">
    <location>
        <begin position="92"/>
        <end position="119"/>
    </location>
</feature>
<evidence type="ECO:0000313" key="3">
    <source>
        <dbReference type="Proteomes" id="UP001266305"/>
    </source>
</evidence>
<sequence>MGYAYLASCSPLAQLPSLVTPVTPATKIPARTFRTCTAASGDGASDRNRGGSPWRACRRREWLWVRPIAFLGPGLGSGSEALGTVAALSERDRSEAGAPGLRSLGGGYPQPWGGAESRCGSSAGAQIRGARGCAGGSFRGPVCSRPWDRPVPFSRETSSAK</sequence>
<accession>A0ABQ9W4L1</accession>
<keyword evidence="3" id="KW-1185">Reference proteome</keyword>
<comment type="caution">
    <text evidence="2">The sequence shown here is derived from an EMBL/GenBank/DDBJ whole genome shotgun (WGS) entry which is preliminary data.</text>
</comment>
<reference evidence="2 3" key="1">
    <citation type="submission" date="2023-05" db="EMBL/GenBank/DDBJ databases">
        <title>B98-5 Cell Line De Novo Hybrid Assembly: An Optical Mapping Approach.</title>
        <authorList>
            <person name="Kananen K."/>
            <person name="Auerbach J.A."/>
            <person name="Kautto E."/>
            <person name="Blachly J.S."/>
        </authorList>
    </citation>
    <scope>NUCLEOTIDE SEQUENCE [LARGE SCALE GENOMIC DNA]</scope>
    <source>
        <strain evidence="2">B95-8</strain>
        <tissue evidence="2">Cell line</tissue>
    </source>
</reference>
<gene>
    <name evidence="2" type="ORF">P7K49_003447</name>
</gene>
<dbReference type="EMBL" id="JASSZA010000002">
    <property type="protein sequence ID" value="KAK2116561.1"/>
    <property type="molecule type" value="Genomic_DNA"/>
</dbReference>
<evidence type="ECO:0000256" key="1">
    <source>
        <dbReference type="SAM" id="MobiDB-lite"/>
    </source>
</evidence>
<organism evidence="2 3">
    <name type="scientific">Saguinus oedipus</name>
    <name type="common">Cotton-top tamarin</name>
    <name type="synonym">Oedipomidas oedipus</name>
    <dbReference type="NCBI Taxonomy" id="9490"/>
    <lineage>
        <taxon>Eukaryota</taxon>
        <taxon>Metazoa</taxon>
        <taxon>Chordata</taxon>
        <taxon>Craniata</taxon>
        <taxon>Vertebrata</taxon>
        <taxon>Euteleostomi</taxon>
        <taxon>Mammalia</taxon>
        <taxon>Eutheria</taxon>
        <taxon>Euarchontoglires</taxon>
        <taxon>Primates</taxon>
        <taxon>Haplorrhini</taxon>
        <taxon>Platyrrhini</taxon>
        <taxon>Cebidae</taxon>
        <taxon>Callitrichinae</taxon>
        <taxon>Saguinus</taxon>
    </lineage>
</organism>
<protein>
    <submittedName>
        <fullName evidence="2">Uncharacterized protein</fullName>
    </submittedName>
</protein>
<evidence type="ECO:0000313" key="2">
    <source>
        <dbReference type="EMBL" id="KAK2116561.1"/>
    </source>
</evidence>
<dbReference type="Proteomes" id="UP001266305">
    <property type="component" value="Unassembled WGS sequence"/>
</dbReference>
<name>A0ABQ9W4L1_SAGOE</name>